<keyword evidence="6" id="KW-0520">NAD</keyword>
<gene>
    <name evidence="9" type="ORF">UXM345_LOCUS30159</name>
    <name evidence="8" type="ORF">XDN619_LOCUS11802</name>
</gene>
<evidence type="ECO:0000256" key="2">
    <source>
        <dbReference type="ARBA" id="ARBA00022676"/>
    </source>
</evidence>
<name>A0A820DZI1_9BILA</name>
<organism evidence="9 10">
    <name type="scientific">Rotaria magnacalcarata</name>
    <dbReference type="NCBI Taxonomy" id="392030"/>
    <lineage>
        <taxon>Eukaryota</taxon>
        <taxon>Metazoa</taxon>
        <taxon>Spiralia</taxon>
        <taxon>Gnathifera</taxon>
        <taxon>Rotifera</taxon>
        <taxon>Eurotatoria</taxon>
        <taxon>Bdelloidea</taxon>
        <taxon>Philodinida</taxon>
        <taxon>Philodinidae</taxon>
        <taxon>Rotaria</taxon>
    </lineage>
</organism>
<proteinExistence type="inferred from homology"/>
<keyword evidence="3 6" id="KW-0808">Transferase</keyword>
<keyword evidence="6" id="KW-0521">NADP</keyword>
<dbReference type="EMBL" id="CAJOBF010007757">
    <property type="protein sequence ID" value="CAF4240598.1"/>
    <property type="molecule type" value="Genomic_DNA"/>
</dbReference>
<dbReference type="Proteomes" id="UP000663842">
    <property type="component" value="Unassembled WGS sequence"/>
</dbReference>
<evidence type="ECO:0000256" key="6">
    <source>
        <dbReference type="RuleBase" id="RU361228"/>
    </source>
</evidence>
<evidence type="ECO:0000256" key="1">
    <source>
        <dbReference type="ARBA" id="ARBA00009558"/>
    </source>
</evidence>
<dbReference type="Pfam" id="PF01129">
    <property type="entry name" value="ART"/>
    <property type="match status" value="1"/>
</dbReference>
<evidence type="ECO:0000313" key="9">
    <source>
        <dbReference type="EMBL" id="CAF4240598.1"/>
    </source>
</evidence>
<dbReference type="AlphaFoldDB" id="A0A820DZI1"/>
<evidence type="ECO:0000256" key="3">
    <source>
        <dbReference type="ARBA" id="ARBA00022679"/>
    </source>
</evidence>
<evidence type="ECO:0000256" key="4">
    <source>
        <dbReference type="ARBA" id="ARBA00022695"/>
    </source>
</evidence>
<reference evidence="9" key="1">
    <citation type="submission" date="2021-02" db="EMBL/GenBank/DDBJ databases">
        <authorList>
            <person name="Nowell W R."/>
        </authorList>
    </citation>
    <scope>NUCLEOTIDE SEQUENCE</scope>
</reference>
<dbReference type="Proteomes" id="UP000663887">
    <property type="component" value="Unassembled WGS sequence"/>
</dbReference>
<dbReference type="GO" id="GO:0106274">
    <property type="term" value="F:NAD+-protein-arginine ADP-ribosyltransferase activity"/>
    <property type="evidence" value="ECO:0007669"/>
    <property type="project" value="UniProtKB-EC"/>
</dbReference>
<dbReference type="GO" id="GO:0016779">
    <property type="term" value="F:nucleotidyltransferase activity"/>
    <property type="evidence" value="ECO:0007669"/>
    <property type="project" value="UniProtKB-KW"/>
</dbReference>
<keyword evidence="2 6" id="KW-0328">Glycosyltransferase</keyword>
<feature type="compositionally biased region" description="Basic and acidic residues" evidence="7">
    <location>
        <begin position="13"/>
        <end position="33"/>
    </location>
</feature>
<protein>
    <recommendedName>
        <fullName evidence="6">NAD(P)(+)--arginine ADP-ribosyltransferase</fullName>
        <ecNumber evidence="6">2.4.2.31</ecNumber>
    </recommendedName>
    <alternativeName>
        <fullName evidence="6">Mono(ADP-ribosyl)transferase</fullName>
    </alternativeName>
</protein>
<keyword evidence="4" id="KW-0548">Nucleotidyltransferase</keyword>
<comment type="similarity">
    <text evidence="1 6">Belongs to the Arg-specific ADP-ribosyltransferase family.</text>
</comment>
<feature type="region of interest" description="Disordered" evidence="7">
    <location>
        <begin position="1"/>
        <end position="33"/>
    </location>
</feature>
<comment type="catalytic activity">
    <reaction evidence="5 6">
        <text>L-arginyl-[protein] + NAD(+) = N(omega)-(ADP-D-ribosyl)-L-arginyl-[protein] + nicotinamide + H(+)</text>
        <dbReference type="Rhea" id="RHEA:19149"/>
        <dbReference type="Rhea" id="RHEA-COMP:10532"/>
        <dbReference type="Rhea" id="RHEA-COMP:15087"/>
        <dbReference type="ChEBI" id="CHEBI:15378"/>
        <dbReference type="ChEBI" id="CHEBI:17154"/>
        <dbReference type="ChEBI" id="CHEBI:29965"/>
        <dbReference type="ChEBI" id="CHEBI:57540"/>
        <dbReference type="ChEBI" id="CHEBI:142554"/>
        <dbReference type="EC" id="2.4.2.31"/>
    </reaction>
</comment>
<accession>A0A820DZI1</accession>
<dbReference type="EMBL" id="CAJNRG010004557">
    <property type="protein sequence ID" value="CAF2066969.1"/>
    <property type="molecule type" value="Genomic_DNA"/>
</dbReference>
<evidence type="ECO:0000313" key="8">
    <source>
        <dbReference type="EMBL" id="CAF2066969.1"/>
    </source>
</evidence>
<dbReference type="EC" id="2.4.2.31" evidence="6"/>
<dbReference type="Gene3D" id="3.90.176.10">
    <property type="entry name" value="Toxin ADP-ribosyltransferase, Chain A, domain 1"/>
    <property type="match status" value="1"/>
</dbReference>
<evidence type="ECO:0000256" key="5">
    <source>
        <dbReference type="ARBA" id="ARBA00047597"/>
    </source>
</evidence>
<dbReference type="SUPFAM" id="SSF56399">
    <property type="entry name" value="ADP-ribosylation"/>
    <property type="match status" value="1"/>
</dbReference>
<dbReference type="InterPro" id="IPR000768">
    <property type="entry name" value="ART"/>
</dbReference>
<evidence type="ECO:0000256" key="7">
    <source>
        <dbReference type="SAM" id="MobiDB-lite"/>
    </source>
</evidence>
<comment type="caution">
    <text evidence="9">The sequence shown here is derived from an EMBL/GenBank/DDBJ whole genome shotgun (WGS) entry which is preliminary data.</text>
</comment>
<sequence>MGSPESKPTIKSVMKEPESKSTTKSIMKEPESKPTTKFVMKEDEAKRLKGRHTNVDLFKQLQEASSHNDDPKARAPHCCYVHLIGIIPDFENRLNSTEITSDKAEKYIEETVLYQNVSKLAEKRTEYAVFEDNFGPTIDALVKRDKRPSFASLYDACSKYDRDGYMQMHLATSQKSWRYFLDKGVSSDEAQACAFAIAFYTGSYSETVNQNAAFVARNQNRNTSTNAEMSKLDDRAAIIMYYLIKGLSYINFYWGIATRCVQLKTEELADYQPGVLITWLQFSSSNKGLKTAEWFNDRNTIFIIYSLTGRSIQQFSNCAEDEDEILFLPHSSFMVCKVEHIHNQYRIHLRQLELGLCQNVILWVDDHIFDDWWENKEHMEKASTVGTQINVHFIPKSNTETAIAFLRSEFGERQKNSPTFRIVTDMNRENETPADNAGIRLIVALRELGYNSPCLIFTGDAYAAQEKLNKMLPENQQHNINITESISDLENFVNFQ</sequence>
<evidence type="ECO:0000313" key="10">
    <source>
        <dbReference type="Proteomes" id="UP000663842"/>
    </source>
</evidence>